<keyword evidence="5" id="KW-1133">Transmembrane helix</keyword>
<feature type="region of interest" description="Disordered" evidence="4">
    <location>
        <begin position="507"/>
        <end position="526"/>
    </location>
</feature>
<evidence type="ECO:0008006" key="9">
    <source>
        <dbReference type="Google" id="ProtNLM"/>
    </source>
</evidence>
<evidence type="ECO:0000256" key="2">
    <source>
        <dbReference type="ARBA" id="ARBA00022729"/>
    </source>
</evidence>
<dbReference type="GeneID" id="54294529"/>
<dbReference type="AlphaFoldDB" id="A0A6A6AW51"/>
<feature type="transmembrane region" description="Helical" evidence="5">
    <location>
        <begin position="378"/>
        <end position="401"/>
    </location>
</feature>
<evidence type="ECO:0000256" key="6">
    <source>
        <dbReference type="SAM" id="SignalP"/>
    </source>
</evidence>
<evidence type="ECO:0000256" key="4">
    <source>
        <dbReference type="SAM" id="MobiDB-lite"/>
    </source>
</evidence>
<dbReference type="GO" id="GO:0009986">
    <property type="term" value="C:cell surface"/>
    <property type="evidence" value="ECO:0007669"/>
    <property type="project" value="TreeGrafter"/>
</dbReference>
<dbReference type="OrthoDB" id="536881at2759"/>
<organism evidence="7 8">
    <name type="scientific">Aplosporella prunicola CBS 121167</name>
    <dbReference type="NCBI Taxonomy" id="1176127"/>
    <lineage>
        <taxon>Eukaryota</taxon>
        <taxon>Fungi</taxon>
        <taxon>Dikarya</taxon>
        <taxon>Ascomycota</taxon>
        <taxon>Pezizomycotina</taxon>
        <taxon>Dothideomycetes</taxon>
        <taxon>Dothideomycetes incertae sedis</taxon>
        <taxon>Botryosphaeriales</taxon>
        <taxon>Aplosporellaceae</taxon>
        <taxon>Aplosporella</taxon>
    </lineage>
</organism>
<dbReference type="GO" id="GO:0031505">
    <property type="term" value="P:fungal-type cell wall organization"/>
    <property type="evidence" value="ECO:0007669"/>
    <property type="project" value="TreeGrafter"/>
</dbReference>
<comment type="subcellular location">
    <subcellularLocation>
        <location evidence="1">Cell envelope</location>
    </subcellularLocation>
</comment>
<sequence length="526" mass="55529">MMLIVHFLLLFWLRHVTAACSGTTTIHAATQASALSSCATWTGDIALATDIAGDVTLDGVEVIMGNLNASSAPELTSISGEDLRSMDALVLTDLSSMTDMSFPRLTRVEALAWFGLHALPRLNFSTPITSVSVISIANTSITTAEGLGLENLESAGTITITTNGNLHYFSLPRLREISVGIEFVANADNFTISLPVISTAEMVWIENSASSLSVPALETVNDTFHMSHSDIETFYAPKLREIGTLKIWNNPDLDNISLPSLDSIIDGMNFTENSSLKQLELDALATVGNDSAITGYFTDISFPALQKLDGHLNVTTTADFDCAPLTHLASNGTISGGLDCVNSSRAISITPTSSSSASPPAGATQNDNGSALSTGAKIGIGVGVAGGAIGVMCVATLLFMLRRHQRRHGPDGEARAAAAAAKKEKKEQKKKAKKGAGGADSRQELQPEDVQELQPDGVQELEPGKVVSEVEGKDREISEMEAPRKVLEVPGEELVPVELPAEERWAELEGSGVASPGVEKGAGEKM</sequence>
<feature type="region of interest" description="Disordered" evidence="4">
    <location>
        <begin position="406"/>
        <end position="484"/>
    </location>
</feature>
<feature type="compositionally biased region" description="Basic and acidic residues" evidence="4">
    <location>
        <begin position="468"/>
        <end position="484"/>
    </location>
</feature>
<protein>
    <recommendedName>
        <fullName evidence="9">Receptor L-domain domain-containing protein</fullName>
    </recommendedName>
</protein>
<evidence type="ECO:0000313" key="7">
    <source>
        <dbReference type="EMBL" id="KAF2135413.1"/>
    </source>
</evidence>
<dbReference type="Proteomes" id="UP000799438">
    <property type="component" value="Unassembled WGS sequence"/>
</dbReference>
<evidence type="ECO:0000256" key="1">
    <source>
        <dbReference type="ARBA" id="ARBA00004196"/>
    </source>
</evidence>
<dbReference type="RefSeq" id="XP_033391131.1">
    <property type="nucleotide sequence ID" value="XM_033537033.1"/>
</dbReference>
<reference evidence="7" key="1">
    <citation type="journal article" date="2020" name="Stud. Mycol.">
        <title>101 Dothideomycetes genomes: a test case for predicting lifestyles and emergence of pathogens.</title>
        <authorList>
            <person name="Haridas S."/>
            <person name="Albert R."/>
            <person name="Binder M."/>
            <person name="Bloem J."/>
            <person name="Labutti K."/>
            <person name="Salamov A."/>
            <person name="Andreopoulos B."/>
            <person name="Baker S."/>
            <person name="Barry K."/>
            <person name="Bills G."/>
            <person name="Bluhm B."/>
            <person name="Cannon C."/>
            <person name="Castanera R."/>
            <person name="Culley D."/>
            <person name="Daum C."/>
            <person name="Ezra D."/>
            <person name="Gonzalez J."/>
            <person name="Henrissat B."/>
            <person name="Kuo A."/>
            <person name="Liang C."/>
            <person name="Lipzen A."/>
            <person name="Lutzoni F."/>
            <person name="Magnuson J."/>
            <person name="Mondo S."/>
            <person name="Nolan M."/>
            <person name="Ohm R."/>
            <person name="Pangilinan J."/>
            <person name="Park H.-J."/>
            <person name="Ramirez L."/>
            <person name="Alfaro M."/>
            <person name="Sun H."/>
            <person name="Tritt A."/>
            <person name="Yoshinaga Y."/>
            <person name="Zwiers L.-H."/>
            <person name="Turgeon B."/>
            <person name="Goodwin S."/>
            <person name="Spatafora J."/>
            <person name="Crous P."/>
            <person name="Grigoriev I."/>
        </authorList>
    </citation>
    <scope>NUCLEOTIDE SEQUENCE</scope>
    <source>
        <strain evidence="7">CBS 121167</strain>
    </source>
</reference>
<keyword evidence="2 6" id="KW-0732">Signal</keyword>
<dbReference type="PANTHER" id="PTHR31018:SF3">
    <property type="entry name" value="RECEPTOR PROTEIN-TYROSINE KINASE"/>
    <property type="match status" value="1"/>
</dbReference>
<dbReference type="GO" id="GO:0009277">
    <property type="term" value="C:fungal-type cell wall"/>
    <property type="evidence" value="ECO:0007669"/>
    <property type="project" value="TreeGrafter"/>
</dbReference>
<feature type="chain" id="PRO_5025604902" description="Receptor L-domain domain-containing protein" evidence="6">
    <location>
        <begin position="19"/>
        <end position="526"/>
    </location>
</feature>
<proteinExistence type="predicted"/>
<dbReference type="SUPFAM" id="SSF52058">
    <property type="entry name" value="L domain-like"/>
    <property type="match status" value="2"/>
</dbReference>
<dbReference type="GO" id="GO:0005886">
    <property type="term" value="C:plasma membrane"/>
    <property type="evidence" value="ECO:0007669"/>
    <property type="project" value="TreeGrafter"/>
</dbReference>
<dbReference type="PANTHER" id="PTHR31018">
    <property type="entry name" value="SPORULATION-SPECIFIC PROTEIN-RELATED"/>
    <property type="match status" value="1"/>
</dbReference>
<feature type="region of interest" description="Disordered" evidence="4">
    <location>
        <begin position="349"/>
        <end position="368"/>
    </location>
</feature>
<evidence type="ECO:0000256" key="5">
    <source>
        <dbReference type="SAM" id="Phobius"/>
    </source>
</evidence>
<feature type="compositionally biased region" description="Low complexity" evidence="4">
    <location>
        <begin position="349"/>
        <end position="361"/>
    </location>
</feature>
<name>A0A6A6AW51_9PEZI</name>
<evidence type="ECO:0000313" key="8">
    <source>
        <dbReference type="Proteomes" id="UP000799438"/>
    </source>
</evidence>
<gene>
    <name evidence="7" type="ORF">K452DRAFT_22933</name>
</gene>
<accession>A0A6A6AW51</accession>
<dbReference type="EMBL" id="ML995588">
    <property type="protein sequence ID" value="KAF2135413.1"/>
    <property type="molecule type" value="Genomic_DNA"/>
</dbReference>
<keyword evidence="3" id="KW-0325">Glycoprotein</keyword>
<evidence type="ECO:0000256" key="3">
    <source>
        <dbReference type="ARBA" id="ARBA00023180"/>
    </source>
</evidence>
<dbReference type="InterPro" id="IPR051648">
    <property type="entry name" value="CWI-Assembly_Regulator"/>
</dbReference>
<keyword evidence="5" id="KW-0812">Transmembrane</keyword>
<keyword evidence="8" id="KW-1185">Reference proteome</keyword>
<keyword evidence="5" id="KW-0472">Membrane</keyword>
<feature type="signal peptide" evidence="6">
    <location>
        <begin position="1"/>
        <end position="18"/>
    </location>
</feature>